<evidence type="ECO:0000313" key="2">
    <source>
        <dbReference type="EMBL" id="GAN64947.1"/>
    </source>
</evidence>
<dbReference type="Proteomes" id="UP000032670">
    <property type="component" value="Unassembled WGS sequence"/>
</dbReference>
<accession>A0A0D6NFW0</accession>
<reference evidence="2 3" key="1">
    <citation type="submission" date="2012-11" db="EMBL/GenBank/DDBJ databases">
        <title>Whole genome sequence of Acetobacter orientalis 21F-2.</title>
        <authorList>
            <person name="Azuma Y."/>
            <person name="Higashiura N."/>
            <person name="Hirakawa H."/>
            <person name="Matsushita K."/>
        </authorList>
    </citation>
    <scope>NUCLEOTIDE SEQUENCE [LARGE SCALE GENOMIC DNA]</scope>
    <source>
        <strain evidence="2 3">21F-2</strain>
    </source>
</reference>
<protein>
    <submittedName>
        <fullName evidence="2">Uncharacterized protein</fullName>
    </submittedName>
</protein>
<dbReference type="EMBL" id="BAMX01000003">
    <property type="protein sequence ID" value="GAN64947.1"/>
    <property type="molecule type" value="Genomic_DNA"/>
</dbReference>
<gene>
    <name evidence="2" type="ORF">Abor_003_017</name>
</gene>
<comment type="caution">
    <text evidence="2">The sequence shown here is derived from an EMBL/GenBank/DDBJ whole genome shotgun (WGS) entry which is preliminary data.</text>
</comment>
<feature type="region of interest" description="Disordered" evidence="1">
    <location>
        <begin position="1"/>
        <end position="20"/>
    </location>
</feature>
<sequence length="55" mass="6105">MQTWAMGQTEAFRHPKTGPDVLKCTEKQAEPFGMVWVDHRMPQTGHATPAPGLLS</sequence>
<keyword evidence="3" id="KW-1185">Reference proteome</keyword>
<proteinExistence type="predicted"/>
<evidence type="ECO:0000256" key="1">
    <source>
        <dbReference type="SAM" id="MobiDB-lite"/>
    </source>
</evidence>
<dbReference type="AlphaFoldDB" id="A0A0D6NFW0"/>
<evidence type="ECO:0000313" key="3">
    <source>
        <dbReference type="Proteomes" id="UP000032670"/>
    </source>
</evidence>
<name>A0A0D6NFW0_9PROT</name>
<organism evidence="2 3">
    <name type="scientific">Acetobacter orientalis</name>
    <dbReference type="NCBI Taxonomy" id="146474"/>
    <lineage>
        <taxon>Bacteria</taxon>
        <taxon>Pseudomonadati</taxon>
        <taxon>Pseudomonadota</taxon>
        <taxon>Alphaproteobacteria</taxon>
        <taxon>Acetobacterales</taxon>
        <taxon>Acetobacteraceae</taxon>
        <taxon>Acetobacter</taxon>
    </lineage>
</organism>